<dbReference type="OrthoDB" id="10539544at2759"/>
<protein>
    <submittedName>
        <fullName evidence="1">Uncharacterized protein</fullName>
    </submittedName>
</protein>
<accession>A0A3E2H8X3</accession>
<name>A0A3E2H8X3_SCYLI</name>
<proteinExistence type="predicted"/>
<dbReference type="EMBL" id="NCSJ02000115">
    <property type="protein sequence ID" value="RFU29865.1"/>
    <property type="molecule type" value="Genomic_DNA"/>
</dbReference>
<feature type="non-terminal residue" evidence="1">
    <location>
        <position position="237"/>
    </location>
</feature>
<sequence length="237" mass="26066">MLVPHRRNNGQGFRRLGSASHSSMLGGRYIGSRIGVNEPIGFAPNAAFARGPRPQGFMEMLARIYGIGLELPNARFGGGHTRKSPTLSRRRHGRFGALGAGLRGSVGSAPMLPRDMLPRDLLEQLASLLSPPNARAVLNNGIDPLRLDPGMQFASRPPLRPFPPVLPSPIVHTSTAPTSMLIYDDYDPGEELDELLLMQMLEEQSARDQRTQEMIEEVLATYGIYPEDLMDEYLCCS</sequence>
<dbReference type="Proteomes" id="UP000258309">
    <property type="component" value="Unassembled WGS sequence"/>
</dbReference>
<organism evidence="1 2">
    <name type="scientific">Scytalidium lignicola</name>
    <name type="common">Hyphomycete</name>
    <dbReference type="NCBI Taxonomy" id="5539"/>
    <lineage>
        <taxon>Eukaryota</taxon>
        <taxon>Fungi</taxon>
        <taxon>Dikarya</taxon>
        <taxon>Ascomycota</taxon>
        <taxon>Pezizomycotina</taxon>
        <taxon>Leotiomycetes</taxon>
        <taxon>Leotiomycetes incertae sedis</taxon>
        <taxon>Scytalidium</taxon>
    </lineage>
</organism>
<feature type="non-terminal residue" evidence="1">
    <location>
        <position position="1"/>
    </location>
</feature>
<reference evidence="1 2" key="1">
    <citation type="submission" date="2018-05" db="EMBL/GenBank/DDBJ databases">
        <title>Draft genome sequence of Scytalidium lignicola DSM 105466, a ubiquitous saprotrophic fungus.</title>
        <authorList>
            <person name="Buettner E."/>
            <person name="Gebauer A.M."/>
            <person name="Hofrichter M."/>
            <person name="Liers C."/>
            <person name="Kellner H."/>
        </authorList>
    </citation>
    <scope>NUCLEOTIDE SEQUENCE [LARGE SCALE GENOMIC DNA]</scope>
    <source>
        <strain evidence="1 2">DSM 105466</strain>
    </source>
</reference>
<evidence type="ECO:0000313" key="2">
    <source>
        <dbReference type="Proteomes" id="UP000258309"/>
    </source>
</evidence>
<dbReference type="AlphaFoldDB" id="A0A3E2H8X3"/>
<keyword evidence="2" id="KW-1185">Reference proteome</keyword>
<comment type="caution">
    <text evidence="1">The sequence shown here is derived from an EMBL/GenBank/DDBJ whole genome shotgun (WGS) entry which is preliminary data.</text>
</comment>
<gene>
    <name evidence="1" type="ORF">B7463_g6464</name>
</gene>
<evidence type="ECO:0000313" key="1">
    <source>
        <dbReference type="EMBL" id="RFU29865.1"/>
    </source>
</evidence>